<proteinExistence type="predicted"/>
<keyword evidence="2" id="KW-1185">Reference proteome</keyword>
<accession>A0ACC3A7L8</accession>
<gene>
    <name evidence="1" type="ORF">H2198_005065</name>
</gene>
<dbReference type="EMBL" id="JAPDRQ010000080">
    <property type="protein sequence ID" value="KAJ9656290.1"/>
    <property type="molecule type" value="Genomic_DNA"/>
</dbReference>
<organism evidence="1 2">
    <name type="scientific">Neophaeococcomyces mojaviensis</name>
    <dbReference type="NCBI Taxonomy" id="3383035"/>
    <lineage>
        <taxon>Eukaryota</taxon>
        <taxon>Fungi</taxon>
        <taxon>Dikarya</taxon>
        <taxon>Ascomycota</taxon>
        <taxon>Pezizomycotina</taxon>
        <taxon>Eurotiomycetes</taxon>
        <taxon>Chaetothyriomycetidae</taxon>
        <taxon>Chaetothyriales</taxon>
        <taxon>Chaetothyriales incertae sedis</taxon>
        <taxon>Neophaeococcomyces</taxon>
    </lineage>
</organism>
<comment type="caution">
    <text evidence="1">The sequence shown here is derived from an EMBL/GenBank/DDBJ whole genome shotgun (WGS) entry which is preliminary data.</text>
</comment>
<sequence length="291" mass="31385">MGLFHRHHSTESQQHSLYTHGKEPMKAMAISRPLSPPTELIPKGPHLSTPKDQEKSSASQAPYSDPVASQSQIQRQLTPPLTPSRECGTIAESTPLPNLAFIELLQKAQRKSEQDELLEKQEALKAYIAGTGPKPAFLEAELDRSTSQPSGPNTLARANSRLESVPTFTPTKAESRVPAVAPVTPTPSDDAQVSSSDPSQPWSKRGKICLKIRNDLKSLVEETETMTISSLAVGLHDTIMAQINDLLGNNGQTPADEDAATATTATTEPSTDEQGDEEMGGEQEEDDDADI</sequence>
<evidence type="ECO:0000313" key="1">
    <source>
        <dbReference type="EMBL" id="KAJ9656290.1"/>
    </source>
</evidence>
<evidence type="ECO:0000313" key="2">
    <source>
        <dbReference type="Proteomes" id="UP001172386"/>
    </source>
</evidence>
<dbReference type="Proteomes" id="UP001172386">
    <property type="component" value="Unassembled WGS sequence"/>
</dbReference>
<name>A0ACC3A7L8_9EURO</name>
<reference evidence="1" key="1">
    <citation type="submission" date="2022-10" db="EMBL/GenBank/DDBJ databases">
        <title>Culturing micro-colonial fungi from biological soil crusts in the Mojave desert and describing Neophaeococcomyces mojavensis, and introducing the new genera and species Taxawa tesnikishii.</title>
        <authorList>
            <person name="Kurbessoian T."/>
            <person name="Stajich J.E."/>
        </authorList>
    </citation>
    <scope>NUCLEOTIDE SEQUENCE</scope>
    <source>
        <strain evidence="1">JES_112</strain>
    </source>
</reference>
<protein>
    <submittedName>
        <fullName evidence="1">Uncharacterized protein</fullName>
    </submittedName>
</protein>